<evidence type="ECO:0000313" key="2">
    <source>
        <dbReference type="EMBL" id="XBS68016.1"/>
    </source>
</evidence>
<feature type="chain" id="PRO_5043459315" description="Bacterial Ig domain-containing protein" evidence="1">
    <location>
        <begin position="21"/>
        <end position="109"/>
    </location>
</feature>
<feature type="signal peptide" evidence="1">
    <location>
        <begin position="1"/>
        <end position="20"/>
    </location>
</feature>
<evidence type="ECO:0008006" key="3">
    <source>
        <dbReference type="Google" id="ProtNLM"/>
    </source>
</evidence>
<reference evidence="2" key="1">
    <citation type="submission" date="2024-06" db="EMBL/GenBank/DDBJ databases">
        <authorList>
            <person name="Coelho C."/>
            <person name="Bento M."/>
            <person name="Garcia E."/>
            <person name="Camelo A."/>
            <person name="Brandao I."/>
            <person name="Espirito Santo C."/>
            <person name="Trovao J."/>
            <person name="Verissimo A."/>
            <person name="Costa J."/>
            <person name="Tiago I."/>
        </authorList>
    </citation>
    <scope>NUCLEOTIDE SEQUENCE</scope>
    <source>
        <strain evidence="2">KWT182</strain>
    </source>
</reference>
<keyword evidence="1" id="KW-0732">Signal</keyword>
<sequence>MINRFALAATAAVLSLTGCATTTASKSPSDFSTGATQVTVTDIPIPAADGSTLYVTVDGNDAAALIAGESVTLHVPAGKHQVGAMPGRWWDMSPFRRFRSQPIPITRST</sequence>
<dbReference type="EMBL" id="CP157947">
    <property type="protein sequence ID" value="XBS68016.1"/>
    <property type="molecule type" value="Genomic_DNA"/>
</dbReference>
<protein>
    <recommendedName>
        <fullName evidence="3">Bacterial Ig domain-containing protein</fullName>
    </recommendedName>
</protein>
<accession>A0AAU7Q6H9</accession>
<organism evidence="2">
    <name type="scientific">Acerihabitans sp. KWT182</name>
    <dbReference type="NCBI Taxonomy" id="3157919"/>
    <lineage>
        <taxon>Bacteria</taxon>
        <taxon>Pseudomonadati</taxon>
        <taxon>Pseudomonadota</taxon>
        <taxon>Gammaproteobacteria</taxon>
        <taxon>Enterobacterales</taxon>
        <taxon>Pectobacteriaceae</taxon>
        <taxon>Acerihabitans</taxon>
    </lineage>
</organism>
<dbReference type="AlphaFoldDB" id="A0AAU7Q6H9"/>
<name>A0AAU7Q6H9_9GAMM</name>
<evidence type="ECO:0000256" key="1">
    <source>
        <dbReference type="SAM" id="SignalP"/>
    </source>
</evidence>
<dbReference type="PROSITE" id="PS51257">
    <property type="entry name" value="PROKAR_LIPOPROTEIN"/>
    <property type="match status" value="1"/>
</dbReference>
<gene>
    <name evidence="2" type="ORF">ABK905_14065</name>
</gene>
<proteinExistence type="predicted"/>